<dbReference type="SUPFAM" id="SSF46785">
    <property type="entry name" value="Winged helix' DNA-binding domain"/>
    <property type="match status" value="1"/>
</dbReference>
<dbReference type="EMBL" id="JBITGY010000002">
    <property type="protein sequence ID" value="MFI6497767.1"/>
    <property type="molecule type" value="Genomic_DNA"/>
</dbReference>
<sequence length="184" mass="20410">MKSFAHPLRLRLHELLEELGPATATQLAARVHENTGSTSYHLRELAKHGMIEIAEGMGRGKEKYWRITPGGFGYGSPEDSGDPEALGVIRVLLQDLVRQRGAELQRWLDEEPHTPREWAEAGGLSRRSLRLTPQESLALRDAVLEVIEPYRALSDERGTDHPDSARVIVHFDVFPSGLSDTAGG</sequence>
<dbReference type="InterPro" id="IPR011991">
    <property type="entry name" value="ArsR-like_HTH"/>
</dbReference>
<accession>A0ABW7YPC1</accession>
<name>A0ABW7YPC1_9ACTN</name>
<comment type="caution">
    <text evidence="2">The sequence shown here is derived from an EMBL/GenBank/DDBJ whole genome shotgun (WGS) entry which is preliminary data.</text>
</comment>
<evidence type="ECO:0000313" key="2">
    <source>
        <dbReference type="EMBL" id="MFI6497767.1"/>
    </source>
</evidence>
<gene>
    <name evidence="2" type="ORF">ACIBG2_10295</name>
</gene>
<proteinExistence type="predicted"/>
<dbReference type="InterPro" id="IPR001845">
    <property type="entry name" value="HTH_ArsR_DNA-bd_dom"/>
</dbReference>
<organism evidence="2 3">
    <name type="scientific">Nonomuraea typhae</name>
    <dbReference type="NCBI Taxonomy" id="2603600"/>
    <lineage>
        <taxon>Bacteria</taxon>
        <taxon>Bacillati</taxon>
        <taxon>Actinomycetota</taxon>
        <taxon>Actinomycetes</taxon>
        <taxon>Streptosporangiales</taxon>
        <taxon>Streptosporangiaceae</taxon>
        <taxon>Nonomuraea</taxon>
    </lineage>
</organism>
<dbReference type="CDD" id="cd00090">
    <property type="entry name" value="HTH_ARSR"/>
    <property type="match status" value="1"/>
</dbReference>
<protein>
    <submittedName>
        <fullName evidence="2">Winged helix-turn-helix domain-containing protein</fullName>
    </submittedName>
</protein>
<dbReference type="Gene3D" id="1.10.10.10">
    <property type="entry name" value="Winged helix-like DNA-binding domain superfamily/Winged helix DNA-binding domain"/>
    <property type="match status" value="1"/>
</dbReference>
<feature type="domain" description="HTH arsR-type" evidence="1">
    <location>
        <begin position="2"/>
        <end position="94"/>
    </location>
</feature>
<keyword evidence="3" id="KW-1185">Reference proteome</keyword>
<dbReference type="RefSeq" id="WP_397080837.1">
    <property type="nucleotide sequence ID" value="NZ_JBITGY010000002.1"/>
</dbReference>
<dbReference type="InterPro" id="IPR036390">
    <property type="entry name" value="WH_DNA-bd_sf"/>
</dbReference>
<dbReference type="InterPro" id="IPR036388">
    <property type="entry name" value="WH-like_DNA-bd_sf"/>
</dbReference>
<dbReference type="SMART" id="SM00418">
    <property type="entry name" value="HTH_ARSR"/>
    <property type="match status" value="1"/>
</dbReference>
<evidence type="ECO:0000259" key="1">
    <source>
        <dbReference type="SMART" id="SM00418"/>
    </source>
</evidence>
<dbReference type="Proteomes" id="UP001612741">
    <property type="component" value="Unassembled WGS sequence"/>
</dbReference>
<dbReference type="Pfam" id="PF12840">
    <property type="entry name" value="HTH_20"/>
    <property type="match status" value="1"/>
</dbReference>
<evidence type="ECO:0000313" key="3">
    <source>
        <dbReference type="Proteomes" id="UP001612741"/>
    </source>
</evidence>
<reference evidence="2 3" key="1">
    <citation type="submission" date="2024-10" db="EMBL/GenBank/DDBJ databases">
        <title>The Natural Products Discovery Center: Release of the First 8490 Sequenced Strains for Exploring Actinobacteria Biosynthetic Diversity.</title>
        <authorList>
            <person name="Kalkreuter E."/>
            <person name="Kautsar S.A."/>
            <person name="Yang D."/>
            <person name="Bader C.D."/>
            <person name="Teijaro C.N."/>
            <person name="Fluegel L."/>
            <person name="Davis C.M."/>
            <person name="Simpson J.R."/>
            <person name="Lauterbach L."/>
            <person name="Steele A.D."/>
            <person name="Gui C."/>
            <person name="Meng S."/>
            <person name="Li G."/>
            <person name="Viehrig K."/>
            <person name="Ye F."/>
            <person name="Su P."/>
            <person name="Kiefer A.F."/>
            <person name="Nichols A."/>
            <person name="Cepeda A.J."/>
            <person name="Yan W."/>
            <person name="Fan B."/>
            <person name="Jiang Y."/>
            <person name="Adhikari A."/>
            <person name="Zheng C.-J."/>
            <person name="Schuster L."/>
            <person name="Cowan T.M."/>
            <person name="Smanski M.J."/>
            <person name="Chevrette M.G."/>
            <person name="De Carvalho L.P.S."/>
            <person name="Shen B."/>
        </authorList>
    </citation>
    <scope>NUCLEOTIDE SEQUENCE [LARGE SCALE GENOMIC DNA]</scope>
    <source>
        <strain evidence="2 3">NPDC050545</strain>
    </source>
</reference>